<feature type="compositionally biased region" description="Basic and acidic residues" evidence="1">
    <location>
        <begin position="151"/>
        <end position="162"/>
    </location>
</feature>
<keyword evidence="3" id="KW-1185">Reference proteome</keyword>
<proteinExistence type="predicted"/>
<dbReference type="InParanoid" id="A0A507AYF2"/>
<dbReference type="STRING" id="1093900.A0A507AYF2"/>
<dbReference type="CDD" id="cd22744">
    <property type="entry name" value="OTU"/>
    <property type="match status" value="1"/>
</dbReference>
<feature type="compositionally biased region" description="Low complexity" evidence="1">
    <location>
        <begin position="198"/>
        <end position="212"/>
    </location>
</feature>
<protein>
    <submittedName>
        <fullName evidence="2">Uncharacterized protein</fullName>
    </submittedName>
</protein>
<evidence type="ECO:0000256" key="1">
    <source>
        <dbReference type="SAM" id="MobiDB-lite"/>
    </source>
</evidence>
<comment type="caution">
    <text evidence="2">The sequence shown here is derived from an EMBL/GenBank/DDBJ whole genome shotgun (WGS) entry which is preliminary data.</text>
</comment>
<sequence length="553" mass="61451">MAQPEQSLTGLTQEVDASRRTQSVDSVPEVHAAFLGASSRKRKAECEPSEPEGSHAKKGRRTKSLPDVSFETKDPIKDLSSSAPKTSASEEVDPAVESVPQTCETDKASLRVNLWMEELETIRRPEPLWNESVELVTIMGPRNVPASTPDQEPHERASEGSSRESAIAIADDDEDTSGTSSANPIVLGVDDEQAIATSASPIQSSTASSVQGSGSGRPKRVLEEPLEFYGGDGVTDSMVRFQDRRSGRGKIPGPMTSDRLLRPRLRNELNLKTEARPFASHPACRDLYWEYPLNCEESIASGDWCPSSKAPLLKGFPLVEDVVFLRDGNTHGISNCYWNAISLHMYGTHEFAARVKGEHLDHVRAVLSNEHHPMYDKYTAMNSKFYKTEALPFLPVQANVTPVLLNLWQILNIPGAWTPAAMMEITADVYGVFIVMYSMQGDRVQDGKVITEVKTAGPYNARHLFLLYVGNCHFQPMTPNEYYGWEFQCPRITRASTMRYLQGPQTGQGKDGIAHPWRREFSKSVLPPVPVDHTFDVRTLQKTVAEKHRATQR</sequence>
<dbReference type="GeneID" id="41972289"/>
<organism evidence="2 3">
    <name type="scientific">Thyridium curvatum</name>
    <dbReference type="NCBI Taxonomy" id="1093900"/>
    <lineage>
        <taxon>Eukaryota</taxon>
        <taxon>Fungi</taxon>
        <taxon>Dikarya</taxon>
        <taxon>Ascomycota</taxon>
        <taxon>Pezizomycotina</taxon>
        <taxon>Sordariomycetes</taxon>
        <taxon>Sordariomycetidae</taxon>
        <taxon>Thyridiales</taxon>
        <taxon>Thyridiaceae</taxon>
        <taxon>Thyridium</taxon>
    </lineage>
</organism>
<evidence type="ECO:0000313" key="2">
    <source>
        <dbReference type="EMBL" id="TPX15012.1"/>
    </source>
</evidence>
<dbReference type="EMBL" id="SKBQ01000024">
    <property type="protein sequence ID" value="TPX15012.1"/>
    <property type="molecule type" value="Genomic_DNA"/>
</dbReference>
<evidence type="ECO:0000313" key="3">
    <source>
        <dbReference type="Proteomes" id="UP000319257"/>
    </source>
</evidence>
<feature type="compositionally biased region" description="Polar residues" evidence="1">
    <location>
        <begin position="79"/>
        <end position="89"/>
    </location>
</feature>
<name>A0A507AYF2_9PEZI</name>
<feature type="region of interest" description="Disordered" evidence="1">
    <location>
        <begin position="141"/>
        <end position="164"/>
    </location>
</feature>
<feature type="region of interest" description="Disordered" evidence="1">
    <location>
        <begin position="1"/>
        <end position="104"/>
    </location>
</feature>
<dbReference type="OrthoDB" id="3540583at2759"/>
<feature type="region of interest" description="Disordered" evidence="1">
    <location>
        <begin position="198"/>
        <end position="221"/>
    </location>
</feature>
<accession>A0A507AYF2</accession>
<dbReference type="RefSeq" id="XP_030996723.1">
    <property type="nucleotide sequence ID" value="XM_031139297.1"/>
</dbReference>
<dbReference type="Proteomes" id="UP000319257">
    <property type="component" value="Unassembled WGS sequence"/>
</dbReference>
<gene>
    <name evidence="2" type="ORF">E0L32_004842</name>
</gene>
<dbReference type="AlphaFoldDB" id="A0A507AYF2"/>
<feature type="compositionally biased region" description="Polar residues" evidence="1">
    <location>
        <begin position="1"/>
        <end position="12"/>
    </location>
</feature>
<reference evidence="2 3" key="1">
    <citation type="submission" date="2019-06" db="EMBL/GenBank/DDBJ databases">
        <title>Draft genome sequence of the filamentous fungus Phialemoniopsis curvata isolated from diesel fuel.</title>
        <authorList>
            <person name="Varaljay V.A."/>
            <person name="Lyon W.J."/>
            <person name="Crouch A.L."/>
            <person name="Drake C.E."/>
            <person name="Hollomon J.M."/>
            <person name="Nadeau L.J."/>
            <person name="Nunn H.S."/>
            <person name="Stevenson B.S."/>
            <person name="Bojanowski C.L."/>
            <person name="Crookes-Goodson W.J."/>
        </authorList>
    </citation>
    <scope>NUCLEOTIDE SEQUENCE [LARGE SCALE GENOMIC DNA]</scope>
    <source>
        <strain evidence="2 3">D216</strain>
    </source>
</reference>